<keyword evidence="2" id="KW-1185">Reference proteome</keyword>
<name>A0A0G4FND6_VITBC</name>
<dbReference type="Proteomes" id="UP000041254">
    <property type="component" value="Unassembled WGS sequence"/>
</dbReference>
<reference evidence="1 2" key="1">
    <citation type="submission" date="2014-11" db="EMBL/GenBank/DDBJ databases">
        <authorList>
            <person name="Zhu J."/>
            <person name="Qi W."/>
            <person name="Song R."/>
        </authorList>
    </citation>
    <scope>NUCLEOTIDE SEQUENCE [LARGE SCALE GENOMIC DNA]</scope>
</reference>
<gene>
    <name evidence="1" type="ORF">Vbra_21524</name>
</gene>
<evidence type="ECO:0000313" key="1">
    <source>
        <dbReference type="EMBL" id="CEM15716.1"/>
    </source>
</evidence>
<sequence>MFSRSADDAPTAVMMCSRESPVRSQHTGGMLLRRVLPLAVDGSPGRRPREAAGVLRRRRRRPVNDRRVAVQGARGTLPDDGNWTMGVVIGHRGGGHFMLQMLLRQP</sequence>
<dbReference type="AlphaFoldDB" id="A0A0G4FND6"/>
<protein>
    <submittedName>
        <fullName evidence="1">Uncharacterized protein</fullName>
    </submittedName>
</protein>
<dbReference type="EMBL" id="CDMY01000468">
    <property type="protein sequence ID" value="CEM15716.1"/>
    <property type="molecule type" value="Genomic_DNA"/>
</dbReference>
<evidence type="ECO:0000313" key="2">
    <source>
        <dbReference type="Proteomes" id="UP000041254"/>
    </source>
</evidence>
<proteinExistence type="predicted"/>
<organism evidence="1 2">
    <name type="scientific">Vitrella brassicaformis (strain CCMP3155)</name>
    <dbReference type="NCBI Taxonomy" id="1169540"/>
    <lineage>
        <taxon>Eukaryota</taxon>
        <taxon>Sar</taxon>
        <taxon>Alveolata</taxon>
        <taxon>Colpodellida</taxon>
        <taxon>Vitrellaceae</taxon>
        <taxon>Vitrella</taxon>
    </lineage>
</organism>
<dbReference type="InParanoid" id="A0A0G4FND6"/>
<accession>A0A0G4FND6</accession>
<dbReference type="VEuPathDB" id="CryptoDB:Vbra_21524"/>